<dbReference type="Proteomes" id="UP000315711">
    <property type="component" value="Unassembled WGS sequence"/>
</dbReference>
<organism evidence="2 3">
    <name type="scientific">Halalkalibacter nanhaiisediminis</name>
    <dbReference type="NCBI Taxonomy" id="688079"/>
    <lineage>
        <taxon>Bacteria</taxon>
        <taxon>Bacillati</taxon>
        <taxon>Bacillota</taxon>
        <taxon>Bacilli</taxon>
        <taxon>Bacillales</taxon>
        <taxon>Bacillaceae</taxon>
        <taxon>Halalkalibacter</taxon>
    </lineage>
</organism>
<dbReference type="Gene3D" id="3.40.50.2000">
    <property type="entry name" value="Glycogen Phosphorylase B"/>
    <property type="match status" value="2"/>
</dbReference>
<accession>A0A562QRB5</accession>
<dbReference type="InterPro" id="IPR052622">
    <property type="entry name" value="Glycosyltransferase_G1"/>
</dbReference>
<evidence type="ECO:0000313" key="3">
    <source>
        <dbReference type="Proteomes" id="UP000315711"/>
    </source>
</evidence>
<dbReference type="Pfam" id="PF00534">
    <property type="entry name" value="Glycos_transf_1"/>
    <property type="match status" value="1"/>
</dbReference>
<dbReference type="EMBL" id="VLKZ01000002">
    <property type="protein sequence ID" value="TWI59291.1"/>
    <property type="molecule type" value="Genomic_DNA"/>
</dbReference>
<dbReference type="GO" id="GO:0016757">
    <property type="term" value="F:glycosyltransferase activity"/>
    <property type="evidence" value="ECO:0007669"/>
    <property type="project" value="InterPro"/>
</dbReference>
<dbReference type="AlphaFoldDB" id="A0A562QRB5"/>
<dbReference type="PANTHER" id="PTHR46660">
    <property type="match status" value="1"/>
</dbReference>
<feature type="domain" description="Glycosyl transferase family 1" evidence="1">
    <location>
        <begin position="161"/>
        <end position="322"/>
    </location>
</feature>
<dbReference type="CDD" id="cd03801">
    <property type="entry name" value="GT4_PimA-like"/>
    <property type="match status" value="1"/>
</dbReference>
<comment type="caution">
    <text evidence="2">The sequence shown here is derived from an EMBL/GenBank/DDBJ whole genome shotgun (WGS) entry which is preliminary data.</text>
</comment>
<dbReference type="SUPFAM" id="SSF53756">
    <property type="entry name" value="UDP-Glycosyltransferase/glycogen phosphorylase"/>
    <property type="match status" value="1"/>
</dbReference>
<reference evidence="2 3" key="1">
    <citation type="journal article" date="2015" name="Stand. Genomic Sci.">
        <title>Genomic Encyclopedia of Bacterial and Archaeal Type Strains, Phase III: the genomes of soil and plant-associated and newly described type strains.</title>
        <authorList>
            <person name="Whitman W.B."/>
            <person name="Woyke T."/>
            <person name="Klenk H.P."/>
            <person name="Zhou Y."/>
            <person name="Lilburn T.G."/>
            <person name="Beck B.J."/>
            <person name="De Vos P."/>
            <person name="Vandamme P."/>
            <person name="Eisen J.A."/>
            <person name="Garrity G."/>
            <person name="Hugenholtz P."/>
            <person name="Kyrpides N.C."/>
        </authorList>
    </citation>
    <scope>NUCLEOTIDE SEQUENCE [LARGE SCALE GENOMIC DNA]</scope>
    <source>
        <strain evidence="2 3">CGMCC 1.10116</strain>
    </source>
</reference>
<gene>
    <name evidence="2" type="ORF">IQ10_01006</name>
</gene>
<name>A0A562QRB5_9BACI</name>
<dbReference type="InterPro" id="IPR001296">
    <property type="entry name" value="Glyco_trans_1"/>
</dbReference>
<evidence type="ECO:0000313" key="2">
    <source>
        <dbReference type="EMBL" id="TWI59291.1"/>
    </source>
</evidence>
<evidence type="ECO:0000259" key="1">
    <source>
        <dbReference type="Pfam" id="PF00534"/>
    </source>
</evidence>
<dbReference type="PANTHER" id="PTHR46660:SF2">
    <property type="entry name" value="GLYCOSYLTRANSFERASE 1 DOMAIN-CONTAINING PROTEIN 1"/>
    <property type="match status" value="1"/>
</dbReference>
<protein>
    <submittedName>
        <fullName evidence="2">Glycosyl transferase family 1</fullName>
    </submittedName>
</protein>
<dbReference type="RefSeq" id="WP_144449362.1">
    <property type="nucleotide sequence ID" value="NZ_VLKZ01000002.1"/>
</dbReference>
<sequence>MNKNGFIKDKKILFFTPYYQQNRGNSTTAKRIVNGLKCQGMNVVVFAYEEDTWNAKWDNHFQEAALYHVLHLKRFAQWFKRLPHLMLEKPYILTSGGTDINEDLKNPDAVTLMKSVADESCAITVFSENGQSKMIDAYPELTDRVYVIPQSVWLPESKEPAPINPVKGYPKLLLPAGLRPVKDVFFLLEELVKMRETWPELTFSILGAALDDDVLQEVKRLQAKYDWFYYLEEVALDQMFDVYDQFDVVLNTSISEGQPTSLLEAMYVGKPIMARKIPGNESIIKHRKTGLLFETATEFPLLLTDLLQKENLNEQLCQNAKQHVSLHHSVEQEIKQFLHVYHHCLAKKEENIY</sequence>
<keyword evidence="3" id="KW-1185">Reference proteome</keyword>
<proteinExistence type="predicted"/>
<dbReference type="OrthoDB" id="9772485at2"/>
<keyword evidence="2" id="KW-0808">Transferase</keyword>